<feature type="binding site" evidence="6">
    <location>
        <begin position="7"/>
        <end position="11"/>
    </location>
    <ligand>
        <name>ATP</name>
        <dbReference type="ChEBI" id="CHEBI:30616"/>
    </ligand>
</feature>
<dbReference type="Proteomes" id="UP000037751">
    <property type="component" value="Unassembled WGS sequence"/>
</dbReference>
<protein>
    <recommendedName>
        <fullName evidence="5 7">5-formyltetrahydrofolate cyclo-ligase</fullName>
        <ecNumber evidence="5 7">6.3.3.2</ecNumber>
    </recommendedName>
</protein>
<feature type="binding site" evidence="6">
    <location>
        <position position="59"/>
    </location>
    <ligand>
        <name>substrate</name>
    </ligand>
</feature>
<dbReference type="RefSeq" id="XP_017994215.1">
    <property type="nucleotide sequence ID" value="XM_018137602.1"/>
</dbReference>
<dbReference type="Gene3D" id="3.40.50.10420">
    <property type="entry name" value="NagB/RpiA/CoA transferase-like"/>
    <property type="match status" value="1"/>
</dbReference>
<comment type="cofactor">
    <cofactor evidence="7">
        <name>Mg(2+)</name>
        <dbReference type="ChEBI" id="CHEBI:18420"/>
    </cofactor>
</comment>
<proteinExistence type="inferred from homology"/>
<comment type="catalytic activity">
    <reaction evidence="4 7">
        <text>(6S)-5-formyl-5,6,7,8-tetrahydrofolate + ATP = (6R)-5,10-methenyltetrahydrofolate + ADP + phosphate</text>
        <dbReference type="Rhea" id="RHEA:10488"/>
        <dbReference type="ChEBI" id="CHEBI:30616"/>
        <dbReference type="ChEBI" id="CHEBI:43474"/>
        <dbReference type="ChEBI" id="CHEBI:57455"/>
        <dbReference type="ChEBI" id="CHEBI:57457"/>
        <dbReference type="ChEBI" id="CHEBI:456216"/>
        <dbReference type="EC" id="6.3.3.2"/>
    </reaction>
</comment>
<dbReference type="InterPro" id="IPR024185">
    <property type="entry name" value="FTHF_cligase-like_sf"/>
</dbReference>
<dbReference type="EMBL" id="LGAV01000001">
    <property type="protein sequence ID" value="KOS16583.1"/>
    <property type="molecule type" value="Genomic_DNA"/>
</dbReference>
<accession>A0A0M9VRG2</accession>
<evidence type="ECO:0000256" key="5">
    <source>
        <dbReference type="ARBA" id="ARBA00038966"/>
    </source>
</evidence>
<organism evidence="8 9">
    <name type="scientific">Malassezia pachydermatis</name>
    <dbReference type="NCBI Taxonomy" id="77020"/>
    <lineage>
        <taxon>Eukaryota</taxon>
        <taxon>Fungi</taxon>
        <taxon>Dikarya</taxon>
        <taxon>Basidiomycota</taxon>
        <taxon>Ustilaginomycotina</taxon>
        <taxon>Malasseziomycetes</taxon>
        <taxon>Malasseziales</taxon>
        <taxon>Malasseziaceae</taxon>
        <taxon>Malassezia</taxon>
    </lineage>
</organism>
<keyword evidence="3 6" id="KW-0067">ATP-binding</keyword>
<dbReference type="GeneID" id="28729478"/>
<keyword evidence="7" id="KW-0460">Magnesium</keyword>
<dbReference type="EC" id="6.3.3.2" evidence="5 7"/>
<dbReference type="OrthoDB" id="2015992at2759"/>
<dbReference type="VEuPathDB" id="FungiDB:Malapachy_3124"/>
<dbReference type="SUPFAM" id="SSF100950">
    <property type="entry name" value="NagB/RpiA/CoA transferase-like"/>
    <property type="match status" value="1"/>
</dbReference>
<keyword evidence="7" id="KW-0479">Metal-binding</keyword>
<keyword evidence="9" id="KW-1185">Reference proteome</keyword>
<dbReference type="GO" id="GO:0046872">
    <property type="term" value="F:metal ion binding"/>
    <property type="evidence" value="ECO:0007669"/>
    <property type="project" value="UniProtKB-KW"/>
</dbReference>
<feature type="binding site" evidence="6">
    <location>
        <position position="53"/>
    </location>
    <ligand>
        <name>substrate</name>
    </ligand>
</feature>
<evidence type="ECO:0000313" key="9">
    <source>
        <dbReference type="Proteomes" id="UP000037751"/>
    </source>
</evidence>
<dbReference type="PIRSF" id="PIRSF006806">
    <property type="entry name" value="FTHF_cligase"/>
    <property type="match status" value="1"/>
</dbReference>
<evidence type="ECO:0000256" key="1">
    <source>
        <dbReference type="ARBA" id="ARBA00010638"/>
    </source>
</evidence>
<evidence type="ECO:0000256" key="2">
    <source>
        <dbReference type="ARBA" id="ARBA00022741"/>
    </source>
</evidence>
<dbReference type="GO" id="GO:0005739">
    <property type="term" value="C:mitochondrion"/>
    <property type="evidence" value="ECO:0007669"/>
    <property type="project" value="TreeGrafter"/>
</dbReference>
<feature type="binding site" evidence="6">
    <location>
        <begin position="161"/>
        <end position="169"/>
    </location>
    <ligand>
        <name>ATP</name>
        <dbReference type="ChEBI" id="CHEBI:30616"/>
    </ligand>
</feature>
<dbReference type="AlphaFoldDB" id="A0A0M9VRG2"/>
<evidence type="ECO:0000256" key="3">
    <source>
        <dbReference type="ARBA" id="ARBA00022840"/>
    </source>
</evidence>
<dbReference type="InterPro" id="IPR002698">
    <property type="entry name" value="FTHF_cligase"/>
</dbReference>
<evidence type="ECO:0000256" key="6">
    <source>
        <dbReference type="PIRSR" id="PIRSR006806-1"/>
    </source>
</evidence>
<dbReference type="GO" id="GO:0005524">
    <property type="term" value="F:ATP binding"/>
    <property type="evidence" value="ECO:0007669"/>
    <property type="project" value="UniProtKB-KW"/>
</dbReference>
<name>A0A0M9VRG2_9BASI</name>
<dbReference type="GO" id="GO:0009396">
    <property type="term" value="P:folic acid-containing compound biosynthetic process"/>
    <property type="evidence" value="ECO:0007669"/>
    <property type="project" value="TreeGrafter"/>
</dbReference>
<dbReference type="GO" id="GO:0030272">
    <property type="term" value="F:5-formyltetrahydrofolate cyclo-ligase activity"/>
    <property type="evidence" value="ECO:0007669"/>
    <property type="project" value="UniProtKB-EC"/>
</dbReference>
<evidence type="ECO:0000256" key="7">
    <source>
        <dbReference type="RuleBase" id="RU361279"/>
    </source>
</evidence>
<dbReference type="PANTHER" id="PTHR23407">
    <property type="entry name" value="ATPASE INHIBITOR/5-FORMYLTETRAHYDROFOLATE CYCLO-LIGASE"/>
    <property type="match status" value="1"/>
</dbReference>
<evidence type="ECO:0000313" key="8">
    <source>
        <dbReference type="EMBL" id="KOS16583.1"/>
    </source>
</evidence>
<evidence type="ECO:0000256" key="4">
    <source>
        <dbReference type="ARBA" id="ARBA00036539"/>
    </source>
</evidence>
<reference evidence="8 9" key="1">
    <citation type="submission" date="2015-07" db="EMBL/GenBank/DDBJ databases">
        <title>Draft Genome Sequence of Malassezia furfur CBS1878 and Malassezia pachydermatis CBS1879.</title>
        <authorList>
            <person name="Triana S."/>
            <person name="Ohm R."/>
            <person name="Gonzalez A."/>
            <person name="DeCock H."/>
            <person name="Restrepo S."/>
            <person name="Celis A."/>
        </authorList>
    </citation>
    <scope>NUCLEOTIDE SEQUENCE [LARGE SCALE GENOMIC DNA]</scope>
    <source>
        <strain evidence="8 9">CBS 1879</strain>
    </source>
</reference>
<comment type="caution">
    <text evidence="8">The sequence shown here is derived from an EMBL/GenBank/DDBJ whole genome shotgun (WGS) entry which is preliminary data.</text>
</comment>
<dbReference type="NCBIfam" id="TIGR02727">
    <property type="entry name" value="MTHFS_bact"/>
    <property type="match status" value="1"/>
</dbReference>
<dbReference type="PANTHER" id="PTHR23407:SF1">
    <property type="entry name" value="5-FORMYLTETRAHYDROFOLATE CYCLO-LIGASE"/>
    <property type="match status" value="1"/>
</dbReference>
<keyword evidence="2 6" id="KW-0547">Nucleotide-binding</keyword>
<dbReference type="STRING" id="77020.A0A0M9VRG2"/>
<dbReference type="Pfam" id="PF01812">
    <property type="entry name" value="5-FTHF_cyc-lig"/>
    <property type="match status" value="1"/>
</dbReference>
<dbReference type="InterPro" id="IPR037171">
    <property type="entry name" value="NagB/RpiA_transferase-like"/>
</dbReference>
<comment type="similarity">
    <text evidence="1 7">Belongs to the 5-formyltetrahydrofolate cyclo-ligase family.</text>
</comment>
<gene>
    <name evidence="8" type="ORF">Malapachy_3124</name>
</gene>
<dbReference type="GO" id="GO:0035999">
    <property type="term" value="P:tetrahydrofolate interconversion"/>
    <property type="evidence" value="ECO:0007669"/>
    <property type="project" value="TreeGrafter"/>
</dbReference>
<sequence length="225" mass="25127">MSVRAAKLALRKRMRESLATLARHDIEVQSERVCQRLQAMPVMQQAQRISVFLSMPTAEIDTWSLCRWVLSQGKDLYIPRFSTIADGAHATTKHQFTEMHMLRVMSVDELDHGLTPNKWGIAEPSWTLDNGAPRENALEPTSRGLDVIVMPGLAFDRQGGRLGHGKGYYDKYLLDARARTPGGRTAAIAIALEEQVLDEPVPRDAHDMPYDALITAEALYSVSTL</sequence>